<gene>
    <name evidence="2" type="ORF">IX38_17675</name>
</gene>
<comment type="caution">
    <text evidence="2">The sequence shown here is derived from an EMBL/GenBank/DDBJ whole genome shotgun (WGS) entry which is preliminary data.</text>
</comment>
<keyword evidence="1" id="KW-0812">Transmembrane</keyword>
<dbReference type="AlphaFoldDB" id="A0A085ZAQ6"/>
<proteinExistence type="predicted"/>
<dbReference type="OrthoDB" id="1080927at2"/>
<sequence length="92" mass="10729">MFYLLLITNLITFLVFALDKWKAVKHQRRISENTLLLLTFFGGTIGAVLGMLIFRHKISKKSFLLKFGLVVLFQVILIIFFIKKDLIIERLS</sequence>
<dbReference type="eggNOG" id="COG3326">
    <property type="taxonomic scope" value="Bacteria"/>
</dbReference>
<keyword evidence="3" id="KW-1185">Reference proteome</keyword>
<evidence type="ECO:0000256" key="1">
    <source>
        <dbReference type="SAM" id="Phobius"/>
    </source>
</evidence>
<evidence type="ECO:0000313" key="3">
    <source>
        <dbReference type="Proteomes" id="UP000028703"/>
    </source>
</evidence>
<dbReference type="RefSeq" id="WP_034706917.1">
    <property type="nucleotide sequence ID" value="NZ_JPRO01000017.1"/>
</dbReference>
<evidence type="ECO:0008006" key="4">
    <source>
        <dbReference type="Google" id="ProtNLM"/>
    </source>
</evidence>
<name>A0A085ZAQ6_9FLAO</name>
<dbReference type="InterPro" id="IPR010718">
    <property type="entry name" value="DUF1294"/>
</dbReference>
<dbReference type="Proteomes" id="UP000028703">
    <property type="component" value="Unassembled WGS sequence"/>
</dbReference>
<dbReference type="Pfam" id="PF06961">
    <property type="entry name" value="DUF1294"/>
    <property type="match status" value="1"/>
</dbReference>
<reference evidence="2 3" key="1">
    <citation type="submission" date="2014-07" db="EMBL/GenBank/DDBJ databases">
        <title>Genome of Chryseobacterium luteum DSM 18605.</title>
        <authorList>
            <person name="Stropko S.J."/>
            <person name="Pipes S.E."/>
            <person name="Newman J.D."/>
        </authorList>
    </citation>
    <scope>NUCLEOTIDE SEQUENCE [LARGE SCALE GENOMIC DNA]</scope>
    <source>
        <strain evidence="2 3">DSM 18605</strain>
    </source>
</reference>
<keyword evidence="1" id="KW-1133">Transmembrane helix</keyword>
<dbReference type="EMBL" id="JPRO01000017">
    <property type="protein sequence ID" value="KFF01520.1"/>
    <property type="molecule type" value="Genomic_DNA"/>
</dbReference>
<evidence type="ECO:0000313" key="2">
    <source>
        <dbReference type="EMBL" id="KFF01520.1"/>
    </source>
</evidence>
<accession>A0A085ZAQ6</accession>
<protein>
    <recommendedName>
        <fullName evidence="4">DUF1294 domain-containing protein</fullName>
    </recommendedName>
</protein>
<organism evidence="2 3">
    <name type="scientific">Chryseobacterium luteum</name>
    <dbReference type="NCBI Taxonomy" id="421531"/>
    <lineage>
        <taxon>Bacteria</taxon>
        <taxon>Pseudomonadati</taxon>
        <taxon>Bacteroidota</taxon>
        <taxon>Flavobacteriia</taxon>
        <taxon>Flavobacteriales</taxon>
        <taxon>Weeksellaceae</taxon>
        <taxon>Chryseobacterium group</taxon>
        <taxon>Chryseobacterium</taxon>
    </lineage>
</organism>
<feature type="transmembrane region" description="Helical" evidence="1">
    <location>
        <begin position="63"/>
        <end position="82"/>
    </location>
</feature>
<feature type="transmembrane region" description="Helical" evidence="1">
    <location>
        <begin position="33"/>
        <end position="54"/>
    </location>
</feature>
<keyword evidence="1" id="KW-0472">Membrane</keyword>